<dbReference type="InterPro" id="IPR018247">
    <property type="entry name" value="EF_Hand_1_Ca_BS"/>
</dbReference>
<dbReference type="InterPro" id="IPR011992">
    <property type="entry name" value="EF-hand-dom_pair"/>
</dbReference>
<dbReference type="Pfam" id="PF13499">
    <property type="entry name" value="EF-hand_7"/>
    <property type="match status" value="1"/>
</dbReference>
<evidence type="ECO:0000313" key="5">
    <source>
        <dbReference type="EMBL" id="KZV21526.1"/>
    </source>
</evidence>
<accession>A0A2Z7AJ06</accession>
<gene>
    <name evidence="5" type="ORF">F511_08291</name>
</gene>
<keyword evidence="3" id="KW-0106">Calcium</keyword>
<dbReference type="Gene3D" id="1.10.238.10">
    <property type="entry name" value="EF-hand"/>
    <property type="match status" value="1"/>
</dbReference>
<sequence length="147" mass="16846">MFVSTKWNSLRGPIRDKRHPEGEKKLDISANAINLVMRRLGVGDAMELDAENESNDIVFGEDDLSTLFDEDEPSFDEIKETFDVFDSNKDGFIDCGDLRRVLSGMGFRQGCELEDCKRMIRDFDANGDGLIDFREFVMFMERCLSHS</sequence>
<reference evidence="5 6" key="1">
    <citation type="journal article" date="2015" name="Proc. Natl. Acad. Sci. U.S.A.">
        <title>The resurrection genome of Boea hygrometrica: A blueprint for survival of dehydration.</title>
        <authorList>
            <person name="Xiao L."/>
            <person name="Yang G."/>
            <person name="Zhang L."/>
            <person name="Yang X."/>
            <person name="Zhao S."/>
            <person name="Ji Z."/>
            <person name="Zhou Q."/>
            <person name="Hu M."/>
            <person name="Wang Y."/>
            <person name="Chen M."/>
            <person name="Xu Y."/>
            <person name="Jin H."/>
            <person name="Xiao X."/>
            <person name="Hu G."/>
            <person name="Bao F."/>
            <person name="Hu Y."/>
            <person name="Wan P."/>
            <person name="Li L."/>
            <person name="Deng X."/>
            <person name="Kuang T."/>
            <person name="Xiang C."/>
            <person name="Zhu J.K."/>
            <person name="Oliver M.J."/>
            <person name="He Y."/>
        </authorList>
    </citation>
    <scope>NUCLEOTIDE SEQUENCE [LARGE SCALE GENOMIC DNA]</scope>
    <source>
        <strain evidence="6">cv. XS01</strain>
    </source>
</reference>
<dbReference type="PROSITE" id="PS50222">
    <property type="entry name" value="EF_HAND_2"/>
    <property type="match status" value="2"/>
</dbReference>
<organism evidence="5 6">
    <name type="scientific">Dorcoceras hygrometricum</name>
    <dbReference type="NCBI Taxonomy" id="472368"/>
    <lineage>
        <taxon>Eukaryota</taxon>
        <taxon>Viridiplantae</taxon>
        <taxon>Streptophyta</taxon>
        <taxon>Embryophyta</taxon>
        <taxon>Tracheophyta</taxon>
        <taxon>Spermatophyta</taxon>
        <taxon>Magnoliopsida</taxon>
        <taxon>eudicotyledons</taxon>
        <taxon>Gunneridae</taxon>
        <taxon>Pentapetalae</taxon>
        <taxon>asterids</taxon>
        <taxon>lamiids</taxon>
        <taxon>Lamiales</taxon>
        <taxon>Gesneriaceae</taxon>
        <taxon>Didymocarpoideae</taxon>
        <taxon>Trichosporeae</taxon>
        <taxon>Loxocarpinae</taxon>
        <taxon>Dorcoceras</taxon>
    </lineage>
</organism>
<dbReference type="SMART" id="SM00054">
    <property type="entry name" value="EFh"/>
    <property type="match status" value="2"/>
</dbReference>
<dbReference type="InterPro" id="IPR039647">
    <property type="entry name" value="EF_hand_pair_protein_CML-like"/>
</dbReference>
<dbReference type="PANTHER" id="PTHR10891">
    <property type="entry name" value="EF-HAND CALCIUM-BINDING DOMAIN CONTAINING PROTEIN"/>
    <property type="match status" value="1"/>
</dbReference>
<dbReference type="InterPro" id="IPR002048">
    <property type="entry name" value="EF_hand_dom"/>
</dbReference>
<dbReference type="GO" id="GO:0005509">
    <property type="term" value="F:calcium ion binding"/>
    <property type="evidence" value="ECO:0007669"/>
    <property type="project" value="InterPro"/>
</dbReference>
<evidence type="ECO:0000259" key="4">
    <source>
        <dbReference type="PROSITE" id="PS50222"/>
    </source>
</evidence>
<name>A0A2Z7AJ06_9LAMI</name>
<feature type="domain" description="EF-hand" evidence="4">
    <location>
        <begin position="111"/>
        <end position="146"/>
    </location>
</feature>
<dbReference type="OrthoDB" id="26525at2759"/>
<dbReference type="PROSITE" id="PS00018">
    <property type="entry name" value="EF_HAND_1"/>
    <property type="match status" value="2"/>
</dbReference>
<protein>
    <submittedName>
        <fullName evidence="5">Vesicle-associated protein 1-4-like</fullName>
    </submittedName>
</protein>
<dbReference type="AlphaFoldDB" id="A0A2Z7AJ06"/>
<dbReference type="Proteomes" id="UP000250235">
    <property type="component" value="Unassembled WGS sequence"/>
</dbReference>
<evidence type="ECO:0000256" key="1">
    <source>
        <dbReference type="ARBA" id="ARBA00022723"/>
    </source>
</evidence>
<dbReference type="FunFam" id="1.10.238.10:FF:000003">
    <property type="entry name" value="Calmodulin A"/>
    <property type="match status" value="1"/>
</dbReference>
<feature type="domain" description="EF-hand" evidence="4">
    <location>
        <begin position="73"/>
        <end position="108"/>
    </location>
</feature>
<dbReference type="EMBL" id="KV014884">
    <property type="protein sequence ID" value="KZV21526.1"/>
    <property type="molecule type" value="Genomic_DNA"/>
</dbReference>
<evidence type="ECO:0000256" key="3">
    <source>
        <dbReference type="ARBA" id="ARBA00022837"/>
    </source>
</evidence>
<evidence type="ECO:0000256" key="2">
    <source>
        <dbReference type="ARBA" id="ARBA00022737"/>
    </source>
</evidence>
<keyword evidence="6" id="KW-1185">Reference proteome</keyword>
<proteinExistence type="predicted"/>
<dbReference type="CDD" id="cd00051">
    <property type="entry name" value="EFh"/>
    <property type="match status" value="1"/>
</dbReference>
<evidence type="ECO:0000313" key="6">
    <source>
        <dbReference type="Proteomes" id="UP000250235"/>
    </source>
</evidence>
<keyword evidence="2" id="KW-0677">Repeat</keyword>
<keyword evidence="1" id="KW-0479">Metal-binding</keyword>
<dbReference type="SUPFAM" id="SSF47473">
    <property type="entry name" value="EF-hand"/>
    <property type="match status" value="1"/>
</dbReference>